<keyword evidence="2" id="KW-1185">Reference proteome</keyword>
<comment type="caution">
    <text evidence="1">The sequence shown here is derived from an EMBL/GenBank/DDBJ whole genome shotgun (WGS) entry which is preliminary data.</text>
</comment>
<dbReference type="Proteomes" id="UP000006729">
    <property type="component" value="Chromosome 2"/>
</dbReference>
<proteinExistence type="predicted"/>
<accession>A0ACC0TD87</accession>
<sequence length="54" mass="6264">MRDNASWFVPVSSPLVTMETFIHDPLEITSCFYKPSYLLFQVLQGTFWSDAFSI</sequence>
<evidence type="ECO:0000313" key="2">
    <source>
        <dbReference type="Proteomes" id="UP000006729"/>
    </source>
</evidence>
<name>A0ACC0TD87_POPTR</name>
<protein>
    <submittedName>
        <fullName evidence="1">Uncharacterized protein</fullName>
    </submittedName>
</protein>
<organism evidence="1 2">
    <name type="scientific">Populus trichocarpa</name>
    <name type="common">Western balsam poplar</name>
    <name type="synonym">Populus balsamifera subsp. trichocarpa</name>
    <dbReference type="NCBI Taxonomy" id="3694"/>
    <lineage>
        <taxon>Eukaryota</taxon>
        <taxon>Viridiplantae</taxon>
        <taxon>Streptophyta</taxon>
        <taxon>Embryophyta</taxon>
        <taxon>Tracheophyta</taxon>
        <taxon>Spermatophyta</taxon>
        <taxon>Magnoliopsida</taxon>
        <taxon>eudicotyledons</taxon>
        <taxon>Gunneridae</taxon>
        <taxon>Pentapetalae</taxon>
        <taxon>rosids</taxon>
        <taxon>fabids</taxon>
        <taxon>Malpighiales</taxon>
        <taxon>Salicaceae</taxon>
        <taxon>Saliceae</taxon>
        <taxon>Populus</taxon>
    </lineage>
</organism>
<gene>
    <name evidence="1" type="ORF">POPTR_002G111550v4</name>
</gene>
<evidence type="ECO:0000313" key="1">
    <source>
        <dbReference type="EMBL" id="KAI9399552.1"/>
    </source>
</evidence>
<reference evidence="1 2" key="1">
    <citation type="journal article" date="2006" name="Science">
        <title>The genome of black cottonwood, Populus trichocarpa (Torr. &amp; Gray).</title>
        <authorList>
            <person name="Tuskan G.A."/>
            <person name="Difazio S."/>
            <person name="Jansson S."/>
            <person name="Bohlmann J."/>
            <person name="Grigoriev I."/>
            <person name="Hellsten U."/>
            <person name="Putnam N."/>
            <person name="Ralph S."/>
            <person name="Rombauts S."/>
            <person name="Salamov A."/>
            <person name="Schein J."/>
            <person name="Sterck L."/>
            <person name="Aerts A."/>
            <person name="Bhalerao R.R."/>
            <person name="Bhalerao R.P."/>
            <person name="Blaudez D."/>
            <person name="Boerjan W."/>
            <person name="Brun A."/>
            <person name="Brunner A."/>
            <person name="Busov V."/>
            <person name="Campbell M."/>
            <person name="Carlson J."/>
            <person name="Chalot M."/>
            <person name="Chapman J."/>
            <person name="Chen G.L."/>
            <person name="Cooper D."/>
            <person name="Coutinho P.M."/>
            <person name="Couturier J."/>
            <person name="Covert S."/>
            <person name="Cronk Q."/>
            <person name="Cunningham R."/>
            <person name="Davis J."/>
            <person name="Degroeve S."/>
            <person name="Dejardin A."/>
            <person name="Depamphilis C."/>
            <person name="Detter J."/>
            <person name="Dirks B."/>
            <person name="Dubchak I."/>
            <person name="Duplessis S."/>
            <person name="Ehlting J."/>
            <person name="Ellis B."/>
            <person name="Gendler K."/>
            <person name="Goodstein D."/>
            <person name="Gribskov M."/>
            <person name="Grimwood J."/>
            <person name="Groover A."/>
            <person name="Gunter L."/>
            <person name="Hamberger B."/>
            <person name="Heinze B."/>
            <person name="Helariutta Y."/>
            <person name="Henrissat B."/>
            <person name="Holligan D."/>
            <person name="Holt R."/>
            <person name="Huang W."/>
            <person name="Islam-Faridi N."/>
            <person name="Jones S."/>
            <person name="Jones-Rhoades M."/>
            <person name="Jorgensen R."/>
            <person name="Joshi C."/>
            <person name="Kangasjarvi J."/>
            <person name="Karlsson J."/>
            <person name="Kelleher C."/>
            <person name="Kirkpatrick R."/>
            <person name="Kirst M."/>
            <person name="Kohler A."/>
            <person name="Kalluri U."/>
            <person name="Larimer F."/>
            <person name="Leebens-Mack J."/>
            <person name="Leple J.C."/>
            <person name="Locascio P."/>
            <person name="Lou Y."/>
            <person name="Lucas S."/>
            <person name="Martin F."/>
            <person name="Montanini B."/>
            <person name="Napoli C."/>
            <person name="Nelson D.R."/>
            <person name="Nelson C."/>
            <person name="Nieminen K."/>
            <person name="Nilsson O."/>
            <person name="Pereda V."/>
            <person name="Peter G."/>
            <person name="Philippe R."/>
            <person name="Pilate G."/>
            <person name="Poliakov A."/>
            <person name="Razumovskaya J."/>
            <person name="Richardson P."/>
            <person name="Rinaldi C."/>
            <person name="Ritland K."/>
            <person name="Rouze P."/>
            <person name="Ryaboy D."/>
            <person name="Schmutz J."/>
            <person name="Schrader J."/>
            <person name="Segerman B."/>
            <person name="Shin H."/>
            <person name="Siddiqui A."/>
            <person name="Sterky F."/>
            <person name="Terry A."/>
            <person name="Tsai C.J."/>
            <person name="Uberbacher E."/>
            <person name="Unneberg P."/>
            <person name="Vahala J."/>
            <person name="Wall K."/>
            <person name="Wessler S."/>
            <person name="Yang G."/>
            <person name="Yin T."/>
            <person name="Douglas C."/>
            <person name="Marra M."/>
            <person name="Sandberg G."/>
            <person name="Van de Peer Y."/>
            <person name="Rokhsar D."/>
        </authorList>
    </citation>
    <scope>NUCLEOTIDE SEQUENCE [LARGE SCALE GENOMIC DNA]</scope>
    <source>
        <strain evidence="2">cv. Nisqually</strain>
    </source>
</reference>
<dbReference type="EMBL" id="CM009291">
    <property type="protein sequence ID" value="KAI9399552.1"/>
    <property type="molecule type" value="Genomic_DNA"/>
</dbReference>